<dbReference type="GO" id="GO:0003677">
    <property type="term" value="F:DNA binding"/>
    <property type="evidence" value="ECO:0007669"/>
    <property type="project" value="UniProtKB-UniRule"/>
</dbReference>
<dbReference type="InterPro" id="IPR001647">
    <property type="entry name" value="HTH_TetR"/>
</dbReference>
<keyword evidence="2" id="KW-0805">Transcription regulation</keyword>
<keyword evidence="1" id="KW-0678">Repressor</keyword>
<dbReference type="PANTHER" id="PTHR47506:SF1">
    <property type="entry name" value="HTH-TYPE TRANSCRIPTIONAL REGULATOR YJDC"/>
    <property type="match status" value="1"/>
</dbReference>
<dbReference type="PROSITE" id="PS50977">
    <property type="entry name" value="HTH_TETR_2"/>
    <property type="match status" value="1"/>
</dbReference>
<comment type="caution">
    <text evidence="8">The sequence shown here is derived from an EMBL/GenBank/DDBJ whole genome shotgun (WGS) entry which is preliminary data.</text>
</comment>
<dbReference type="Proteomes" id="UP000783863">
    <property type="component" value="Unassembled WGS sequence"/>
</dbReference>
<dbReference type="SUPFAM" id="SSF48498">
    <property type="entry name" value="Tetracyclin repressor-like, C-terminal domain"/>
    <property type="match status" value="1"/>
</dbReference>
<keyword evidence="4" id="KW-0804">Transcription</keyword>
<feature type="domain" description="HTH tetR-type" evidence="7">
    <location>
        <begin position="12"/>
        <end position="72"/>
    </location>
</feature>
<dbReference type="PANTHER" id="PTHR47506">
    <property type="entry name" value="TRANSCRIPTIONAL REGULATORY PROTEIN"/>
    <property type="match status" value="1"/>
</dbReference>
<evidence type="ECO:0000256" key="2">
    <source>
        <dbReference type="ARBA" id="ARBA00023015"/>
    </source>
</evidence>
<proteinExistence type="predicted"/>
<evidence type="ECO:0000259" key="7">
    <source>
        <dbReference type="PROSITE" id="PS50977"/>
    </source>
</evidence>
<dbReference type="Gene3D" id="1.10.357.10">
    <property type="entry name" value="Tetracycline Repressor, domain 2"/>
    <property type="match status" value="1"/>
</dbReference>
<dbReference type="AlphaFoldDB" id="A0A8J7YFT0"/>
<dbReference type="InterPro" id="IPR009057">
    <property type="entry name" value="Homeodomain-like_sf"/>
</dbReference>
<organism evidence="8 9">
    <name type="scientific">Haloarcula salinisoli</name>
    <dbReference type="NCBI Taxonomy" id="2487746"/>
    <lineage>
        <taxon>Archaea</taxon>
        <taxon>Methanobacteriati</taxon>
        <taxon>Methanobacteriota</taxon>
        <taxon>Stenosarchaea group</taxon>
        <taxon>Halobacteria</taxon>
        <taxon>Halobacteriales</taxon>
        <taxon>Haloarculaceae</taxon>
        <taxon>Haloarcula</taxon>
    </lineage>
</organism>
<dbReference type="InterPro" id="IPR039538">
    <property type="entry name" value="BetI_C"/>
</dbReference>
<evidence type="ECO:0000313" key="8">
    <source>
        <dbReference type="EMBL" id="MBX0304697.1"/>
    </source>
</evidence>
<sequence length="263" mass="29659">MAGDAAFGGEATDTREEIMHATYAALQKHGYAGISISRIAEEADLSKSSFYHHFDGKHDILLAFADYMLEDFERAMGIESTGDPVEDLYTFLNLILGVYPTERAAPDQVERLGAFLEVRCQAINDPEFRQKFTENPDRYVAHLTEIIEDGIEQGVFHDVDAERTATFLLTIVDGIIVEATTRTDDPREDLWESLSEYIEDNVVRRRTDTDIASWRQRPGRLTTGGTQNNADPRLTTGSPGDHPFFPSRPLKKDLRDPDDETEE</sequence>
<dbReference type="SUPFAM" id="SSF46689">
    <property type="entry name" value="Homeodomain-like"/>
    <property type="match status" value="1"/>
</dbReference>
<dbReference type="RefSeq" id="WP_220588902.1">
    <property type="nucleotide sequence ID" value="NZ_RKLQ01000002.1"/>
</dbReference>
<evidence type="ECO:0000313" key="9">
    <source>
        <dbReference type="Proteomes" id="UP000783863"/>
    </source>
</evidence>
<dbReference type="InterPro" id="IPR036271">
    <property type="entry name" value="Tet_transcr_reg_TetR-rel_C_sf"/>
</dbReference>
<feature type="DNA-binding region" description="H-T-H motif" evidence="5">
    <location>
        <begin position="35"/>
        <end position="54"/>
    </location>
</feature>
<evidence type="ECO:0000256" key="5">
    <source>
        <dbReference type="PROSITE-ProRule" id="PRU00335"/>
    </source>
</evidence>
<dbReference type="Pfam" id="PF00440">
    <property type="entry name" value="TetR_N"/>
    <property type="match status" value="1"/>
</dbReference>
<protein>
    <submittedName>
        <fullName evidence="8">TetR/AcrR family transcriptional regulator</fullName>
    </submittedName>
</protein>
<keyword evidence="3 5" id="KW-0238">DNA-binding</keyword>
<dbReference type="Pfam" id="PF13977">
    <property type="entry name" value="TetR_C_6"/>
    <property type="match status" value="1"/>
</dbReference>
<evidence type="ECO:0000256" key="3">
    <source>
        <dbReference type="ARBA" id="ARBA00023125"/>
    </source>
</evidence>
<feature type="region of interest" description="Disordered" evidence="6">
    <location>
        <begin position="209"/>
        <end position="263"/>
    </location>
</feature>
<reference evidence="8" key="1">
    <citation type="submission" date="2021-06" db="EMBL/GenBank/DDBJ databases">
        <title>Halomicroarcula sp. F24A a new haloarchaeum isolated from saline soil.</title>
        <authorList>
            <person name="Duran-Viseras A."/>
            <person name="Sanchez-Porro C."/>
            <person name="Ventosa A."/>
        </authorList>
    </citation>
    <scope>NUCLEOTIDE SEQUENCE</scope>
    <source>
        <strain evidence="8">F24A</strain>
    </source>
</reference>
<evidence type="ECO:0000256" key="4">
    <source>
        <dbReference type="ARBA" id="ARBA00023163"/>
    </source>
</evidence>
<evidence type="ECO:0000256" key="1">
    <source>
        <dbReference type="ARBA" id="ARBA00022491"/>
    </source>
</evidence>
<evidence type="ECO:0000256" key="6">
    <source>
        <dbReference type="SAM" id="MobiDB-lite"/>
    </source>
</evidence>
<keyword evidence="9" id="KW-1185">Reference proteome</keyword>
<dbReference type="EMBL" id="RKLQ01000002">
    <property type="protein sequence ID" value="MBX0304697.1"/>
    <property type="molecule type" value="Genomic_DNA"/>
</dbReference>
<feature type="compositionally biased region" description="Polar residues" evidence="6">
    <location>
        <begin position="223"/>
        <end position="238"/>
    </location>
</feature>
<gene>
    <name evidence="8" type="ORF">EGD98_13555</name>
</gene>
<dbReference type="PRINTS" id="PR00455">
    <property type="entry name" value="HTHTETR"/>
</dbReference>
<name>A0A8J7YFT0_9EURY</name>
<accession>A0A8J7YFT0</accession>